<sequence>MKTKLLGALVGATVLMGASGAFAQDALTLQLKWVTQGQFAGYYVAKDLGYYEEENLDVTILPGGPDIAPEQVIAGGGADVITTWMAAGLAARERGVPLVNIAQPFKQTALQLVCGPDSGITSTEDFPGKTLGVWFFGNEYPFYAWMAKLGLSTEGGEEGVEVIRQAFSADPLLQGQADCISTMRYNEFKQILDAGIPEEDLVIFDYVAEGVGMLEDGLYVLEDRLEDPAFVDQMTRFVRASMRGWAYAAENPEEAAEIILNNDQTGAMTLDAQIYQVEEAAALTQGSNGALDEADYRQTVDTLLSAVSPDNPAITAEPEGAWTSIVTDGL</sequence>
<keyword evidence="5" id="KW-0808">Transferase</keyword>
<keyword evidence="9" id="KW-0408">Iron</keyword>
<protein>
    <recommendedName>
        <fullName evidence="10">Thiamine pyrimidine synthase</fullName>
    </recommendedName>
</protein>
<evidence type="ECO:0000256" key="12">
    <source>
        <dbReference type="SAM" id="SignalP"/>
    </source>
</evidence>
<comment type="function">
    <text evidence="1">Responsible for the formation of the pyrimidine heterocycle in the thiamine biosynthesis pathway. Catalyzes the formation of hydroxymethylpyrimidine phosphate (HMP-P) from histidine and pyridoxal phosphate (PLP). The protein uses PLP and the active site histidine to form HMP-P, generating an inactive enzyme. The enzyme can only undergo a single turnover, which suggests it is a suicide enzyme.</text>
</comment>
<evidence type="ECO:0000256" key="9">
    <source>
        <dbReference type="ARBA" id="ARBA00023004"/>
    </source>
</evidence>
<keyword evidence="7" id="KW-0663">Pyridoxal phosphate</keyword>
<dbReference type="Pfam" id="PF09084">
    <property type="entry name" value="NMT1"/>
    <property type="match status" value="1"/>
</dbReference>
<dbReference type="OrthoDB" id="5372616at2"/>
<dbReference type="PANTHER" id="PTHR31528:SF1">
    <property type="entry name" value="4-AMINO-5-HYDROXYMETHYL-2-METHYLPYRIMIDINE PHOSPHATE SYNTHASE THI11-RELATED"/>
    <property type="match status" value="1"/>
</dbReference>
<evidence type="ECO:0000256" key="5">
    <source>
        <dbReference type="ARBA" id="ARBA00022679"/>
    </source>
</evidence>
<feature type="domain" description="SsuA/THI5-like" evidence="13">
    <location>
        <begin position="38"/>
        <end position="255"/>
    </location>
</feature>
<comment type="caution">
    <text evidence="14">The sequence shown here is derived from an EMBL/GenBank/DDBJ whole genome shotgun (WGS) entry which is preliminary data.</text>
</comment>
<dbReference type="AlphaFoldDB" id="A0A433X7T3"/>
<gene>
    <name evidence="14" type="ORF">EMQ25_12400</name>
</gene>
<evidence type="ECO:0000259" key="13">
    <source>
        <dbReference type="Pfam" id="PF09084"/>
    </source>
</evidence>
<dbReference type="Gene3D" id="3.40.190.10">
    <property type="entry name" value="Periplasmic binding protein-like II"/>
    <property type="match status" value="2"/>
</dbReference>
<comment type="similarity">
    <text evidence="3">Belongs to the NMT1/THI5 family.</text>
</comment>
<dbReference type="InterPro" id="IPR027939">
    <property type="entry name" value="NMT1/THI5"/>
</dbReference>
<comment type="catalytic activity">
    <reaction evidence="11">
        <text>N(6)-(pyridoxal phosphate)-L-lysyl-[4-amino-5-hydroxymethyl-2-methylpyrimidine phosphate synthase] + L-histidyl-[4-amino-5-hydroxymethyl-2-methylpyrimidine phosphate synthase] + 2 Fe(3+) + 4 H2O = L-lysyl-[4-amino-5-hydroxymethyl-2-methylpyrimidine phosphate synthase] + (2S)-2-amino-5-hydroxy-4-oxopentanoyl-[4-amino-5-hydroxymethyl-2-methylpyrimidine phosphate synthase] + 4-amino-2-methyl-5-(phosphooxymethyl)pyrimidine + 3-oxopropanoate + 2 Fe(2+) + 2 H(+)</text>
        <dbReference type="Rhea" id="RHEA:65756"/>
        <dbReference type="Rhea" id="RHEA-COMP:16892"/>
        <dbReference type="Rhea" id="RHEA-COMP:16893"/>
        <dbReference type="Rhea" id="RHEA-COMP:16894"/>
        <dbReference type="Rhea" id="RHEA-COMP:16895"/>
        <dbReference type="ChEBI" id="CHEBI:15377"/>
        <dbReference type="ChEBI" id="CHEBI:15378"/>
        <dbReference type="ChEBI" id="CHEBI:29033"/>
        <dbReference type="ChEBI" id="CHEBI:29034"/>
        <dbReference type="ChEBI" id="CHEBI:29969"/>
        <dbReference type="ChEBI" id="CHEBI:29979"/>
        <dbReference type="ChEBI" id="CHEBI:33190"/>
        <dbReference type="ChEBI" id="CHEBI:58354"/>
        <dbReference type="ChEBI" id="CHEBI:143915"/>
        <dbReference type="ChEBI" id="CHEBI:157692"/>
    </reaction>
    <physiologicalReaction direction="left-to-right" evidence="11">
        <dbReference type="Rhea" id="RHEA:65757"/>
    </physiologicalReaction>
</comment>
<evidence type="ECO:0000256" key="11">
    <source>
        <dbReference type="ARBA" id="ARBA00048179"/>
    </source>
</evidence>
<dbReference type="PANTHER" id="PTHR31528">
    <property type="entry name" value="4-AMINO-5-HYDROXYMETHYL-2-METHYLPYRIMIDINE PHOSPHATE SYNTHASE THI11-RELATED"/>
    <property type="match status" value="1"/>
</dbReference>
<proteinExistence type="inferred from homology"/>
<feature type="signal peptide" evidence="12">
    <location>
        <begin position="1"/>
        <end position="23"/>
    </location>
</feature>
<dbReference type="GO" id="GO:0016740">
    <property type="term" value="F:transferase activity"/>
    <property type="evidence" value="ECO:0007669"/>
    <property type="project" value="UniProtKB-KW"/>
</dbReference>
<evidence type="ECO:0000256" key="10">
    <source>
        <dbReference type="ARBA" id="ARBA00033171"/>
    </source>
</evidence>
<dbReference type="InterPro" id="IPR015168">
    <property type="entry name" value="SsuA/THI5"/>
</dbReference>
<dbReference type="EMBL" id="RZNJ01000004">
    <property type="protein sequence ID" value="RUT30119.1"/>
    <property type="molecule type" value="Genomic_DNA"/>
</dbReference>
<name>A0A433X7T3_9HYPH</name>
<dbReference type="SUPFAM" id="SSF53850">
    <property type="entry name" value="Periplasmic binding protein-like II"/>
    <property type="match status" value="1"/>
</dbReference>
<evidence type="ECO:0000256" key="4">
    <source>
        <dbReference type="ARBA" id="ARBA00011738"/>
    </source>
</evidence>
<keyword evidence="8" id="KW-0784">Thiamine biosynthesis</keyword>
<comment type="pathway">
    <text evidence="2">Cofactor biosynthesis; thiamine diphosphate biosynthesis.</text>
</comment>
<evidence type="ECO:0000313" key="14">
    <source>
        <dbReference type="EMBL" id="RUT30119.1"/>
    </source>
</evidence>
<keyword evidence="6" id="KW-0479">Metal-binding</keyword>
<evidence type="ECO:0000256" key="1">
    <source>
        <dbReference type="ARBA" id="ARBA00003469"/>
    </source>
</evidence>
<dbReference type="GO" id="GO:0009228">
    <property type="term" value="P:thiamine biosynthetic process"/>
    <property type="evidence" value="ECO:0007669"/>
    <property type="project" value="UniProtKB-KW"/>
</dbReference>
<evidence type="ECO:0000256" key="6">
    <source>
        <dbReference type="ARBA" id="ARBA00022723"/>
    </source>
</evidence>
<keyword evidence="15" id="KW-1185">Reference proteome</keyword>
<accession>A0A433X7T3</accession>
<evidence type="ECO:0000313" key="15">
    <source>
        <dbReference type="Proteomes" id="UP000281547"/>
    </source>
</evidence>
<evidence type="ECO:0000256" key="2">
    <source>
        <dbReference type="ARBA" id="ARBA00004948"/>
    </source>
</evidence>
<dbReference type="GO" id="GO:0046872">
    <property type="term" value="F:metal ion binding"/>
    <property type="evidence" value="ECO:0007669"/>
    <property type="project" value="UniProtKB-KW"/>
</dbReference>
<evidence type="ECO:0000256" key="7">
    <source>
        <dbReference type="ARBA" id="ARBA00022898"/>
    </source>
</evidence>
<dbReference type="RefSeq" id="WP_127188899.1">
    <property type="nucleotide sequence ID" value="NZ_RZNJ01000004.1"/>
</dbReference>
<evidence type="ECO:0000256" key="8">
    <source>
        <dbReference type="ARBA" id="ARBA00022977"/>
    </source>
</evidence>
<organism evidence="14 15">
    <name type="scientific">Arsenicitalea aurantiaca</name>
    <dbReference type="NCBI Taxonomy" id="1783274"/>
    <lineage>
        <taxon>Bacteria</taxon>
        <taxon>Pseudomonadati</taxon>
        <taxon>Pseudomonadota</taxon>
        <taxon>Alphaproteobacteria</taxon>
        <taxon>Hyphomicrobiales</taxon>
        <taxon>Devosiaceae</taxon>
        <taxon>Arsenicitalea</taxon>
    </lineage>
</organism>
<evidence type="ECO:0000256" key="3">
    <source>
        <dbReference type="ARBA" id="ARBA00009406"/>
    </source>
</evidence>
<dbReference type="Proteomes" id="UP000281547">
    <property type="component" value="Unassembled WGS sequence"/>
</dbReference>
<comment type="subunit">
    <text evidence="4">Homodimer.</text>
</comment>
<reference evidence="14 15" key="1">
    <citation type="journal article" date="2016" name="Int. J. Syst. Evol. Microbiol.">
        <title>Arsenicitalea aurantiaca gen. nov., sp. nov., a new member of the family Hyphomicrobiaceae, isolated from high-arsenic sediment.</title>
        <authorList>
            <person name="Mu Y."/>
            <person name="Zhou L."/>
            <person name="Zeng X.C."/>
            <person name="Liu L."/>
            <person name="Pan Y."/>
            <person name="Chen X."/>
            <person name="Wang J."/>
            <person name="Li S."/>
            <person name="Li W.J."/>
            <person name="Wang Y."/>
        </authorList>
    </citation>
    <scope>NUCLEOTIDE SEQUENCE [LARGE SCALE GENOMIC DNA]</scope>
    <source>
        <strain evidence="14 15">42-50</strain>
    </source>
</reference>
<feature type="chain" id="PRO_5019505397" description="Thiamine pyrimidine synthase" evidence="12">
    <location>
        <begin position="24"/>
        <end position="330"/>
    </location>
</feature>
<keyword evidence="12" id="KW-0732">Signal</keyword>